<dbReference type="OrthoDB" id="9802488at2759"/>
<dbReference type="AlphaFoldDB" id="A0A813NN39"/>
<keyword evidence="2" id="KW-1185">Reference proteome</keyword>
<evidence type="ECO:0008006" key="3">
    <source>
        <dbReference type="Google" id="ProtNLM"/>
    </source>
</evidence>
<proteinExistence type="predicted"/>
<evidence type="ECO:0000313" key="2">
    <source>
        <dbReference type="Proteomes" id="UP000663879"/>
    </source>
</evidence>
<accession>A0A813NN39</accession>
<organism evidence="1 2">
    <name type="scientific">Brachionus calyciflorus</name>
    <dbReference type="NCBI Taxonomy" id="104777"/>
    <lineage>
        <taxon>Eukaryota</taxon>
        <taxon>Metazoa</taxon>
        <taxon>Spiralia</taxon>
        <taxon>Gnathifera</taxon>
        <taxon>Rotifera</taxon>
        <taxon>Eurotatoria</taxon>
        <taxon>Monogononta</taxon>
        <taxon>Pseudotrocha</taxon>
        <taxon>Ploima</taxon>
        <taxon>Brachionidae</taxon>
        <taxon>Brachionus</taxon>
    </lineage>
</organism>
<name>A0A813NN39_9BILA</name>
<evidence type="ECO:0000313" key="1">
    <source>
        <dbReference type="EMBL" id="CAF0742085.1"/>
    </source>
</evidence>
<protein>
    <recommendedName>
        <fullName evidence="3">Reverse transcriptase domain-containing protein</fullName>
    </recommendedName>
</protein>
<comment type="caution">
    <text evidence="1">The sequence shown here is derived from an EMBL/GenBank/DDBJ whole genome shotgun (WGS) entry which is preliminary data.</text>
</comment>
<dbReference type="EMBL" id="CAJNOC010000304">
    <property type="protein sequence ID" value="CAF0742085.1"/>
    <property type="molecule type" value="Genomic_DNA"/>
</dbReference>
<reference evidence="1" key="1">
    <citation type="submission" date="2021-02" db="EMBL/GenBank/DDBJ databases">
        <authorList>
            <person name="Nowell W R."/>
        </authorList>
    </citation>
    <scope>NUCLEOTIDE SEQUENCE</scope>
    <source>
        <strain evidence="1">Ploen Becks lab</strain>
    </source>
</reference>
<gene>
    <name evidence="1" type="ORF">OXX778_LOCUS3444</name>
</gene>
<sequence length="90" mass="10440">MNSSSDFRPVSVSSTMAVILESIILEKMEFLRSVHNNQFGCKRKLSRKHEYFLVNEVSNYYKRNGSKIHIFSLDATKAFDKLCRDDICSN</sequence>
<dbReference type="Proteomes" id="UP000663879">
    <property type="component" value="Unassembled WGS sequence"/>
</dbReference>